<keyword evidence="2" id="KW-1185">Reference proteome</keyword>
<evidence type="ECO:0008006" key="3">
    <source>
        <dbReference type="Google" id="ProtNLM"/>
    </source>
</evidence>
<reference evidence="1 2" key="1">
    <citation type="submission" date="2016-10" db="EMBL/GenBank/DDBJ databases">
        <authorList>
            <person name="de Groot N.N."/>
        </authorList>
    </citation>
    <scope>NUCLEOTIDE SEQUENCE [LARGE SCALE GENOMIC DNA]</scope>
    <source>
        <strain evidence="1 2">CGMCC 1.3442</strain>
    </source>
</reference>
<dbReference type="STRING" id="237069.SAMN05216498_0425"/>
<gene>
    <name evidence="1" type="ORF">SAMN05216498_0425</name>
</gene>
<proteinExistence type="predicted"/>
<dbReference type="OrthoDB" id="1675670at2"/>
<dbReference type="AlphaFoldDB" id="A0A1H0G124"/>
<name>A0A1H0G124_9BACI</name>
<dbReference type="InterPro" id="IPR021617">
    <property type="entry name" value="DUF3231"/>
</dbReference>
<dbReference type="RefSeq" id="WP_093857961.1">
    <property type="nucleotide sequence ID" value="NZ_BJVZ01000020.1"/>
</dbReference>
<accession>A0A1H0G124</accession>
<protein>
    <recommendedName>
        <fullName evidence="3">DUF3231 family protein</fullName>
    </recommendedName>
</protein>
<dbReference type="Proteomes" id="UP000199334">
    <property type="component" value="Unassembled WGS sequence"/>
</dbReference>
<evidence type="ECO:0000313" key="1">
    <source>
        <dbReference type="EMBL" id="SDO00429.1"/>
    </source>
</evidence>
<organism evidence="1 2">
    <name type="scientific">Tenuibacillus multivorans</name>
    <dbReference type="NCBI Taxonomy" id="237069"/>
    <lineage>
        <taxon>Bacteria</taxon>
        <taxon>Bacillati</taxon>
        <taxon>Bacillota</taxon>
        <taxon>Bacilli</taxon>
        <taxon>Bacillales</taxon>
        <taxon>Bacillaceae</taxon>
        <taxon>Tenuibacillus</taxon>
    </lineage>
</organism>
<dbReference type="InterPro" id="IPR012347">
    <property type="entry name" value="Ferritin-like"/>
</dbReference>
<sequence length="329" mass="36798">MSNVGLSTNEIASLWTGYTEHSLYVQFLKYLLATVEDTEAEELLQDSLTLSERMVGEIEQIFINENVPVPHGFTDNDVNLKAEKLFLDGFMIPFLEHTLMVGTLAHGTALLTSIRKDIRDFFTQSLDESTTLFNKTMDVGLEKGMIVRPPQITVQPGVEYVQSKKYLSAFGNRPLSTVELTHLFGNIKTNTMGQMLCMAFSQTTDSEEVGAFMNRGMQISQKHAQLFAKEIRQSNIDAPMGSNSYVTNATSRVFSDKLMMHFMSMLSSAGQGNYSTASTASMKYDLTLNYQRLSVEIALYAKDGVDIMIKNGWLEEPPQAPDRNTLSNK</sequence>
<dbReference type="Pfam" id="PF11553">
    <property type="entry name" value="DUF3231"/>
    <property type="match status" value="2"/>
</dbReference>
<dbReference type="Gene3D" id="1.20.1260.10">
    <property type="match status" value="2"/>
</dbReference>
<evidence type="ECO:0000313" key="2">
    <source>
        <dbReference type="Proteomes" id="UP000199334"/>
    </source>
</evidence>
<dbReference type="EMBL" id="FNIG01000014">
    <property type="protein sequence ID" value="SDO00429.1"/>
    <property type="molecule type" value="Genomic_DNA"/>
</dbReference>